<name>A0A0G9H786_9GAMM</name>
<keyword evidence="1" id="KW-0812">Transmembrane</keyword>
<keyword evidence="1" id="KW-1133">Transmembrane helix</keyword>
<evidence type="ECO:0000313" key="3">
    <source>
        <dbReference type="EMBL" id="KLD65326.1"/>
    </source>
</evidence>
<sequence length="95" mass="10570">MTFFWYDWAGYIGVVLVLSSFLLLQARKLHGNGLVYQLMNVFGALGVVLSLLFGVAINWPALLMEVAWIAIGIFGIVHSARARREARELGSKFTP</sequence>
<feature type="transmembrane region" description="Helical" evidence="1">
    <location>
        <begin position="6"/>
        <end position="26"/>
    </location>
</feature>
<proteinExistence type="predicted"/>
<dbReference type="RefSeq" id="WP_046970454.1">
    <property type="nucleotide sequence ID" value="NZ_JPLA01000008.1"/>
</dbReference>
<dbReference type="AlphaFoldDB" id="A0A0G9H786"/>
<comment type="caution">
    <text evidence="3">The sequence shown here is derived from an EMBL/GenBank/DDBJ whole genome shotgun (WGS) entry which is preliminary data.</text>
</comment>
<accession>A0A0G9H786</accession>
<dbReference type="STRING" id="1440762.Y882_03355"/>
<dbReference type="Proteomes" id="UP000035481">
    <property type="component" value="Unassembled WGS sequence"/>
</dbReference>
<organism evidence="3 4">
    <name type="scientific">Dyella japonica DSM 16301</name>
    <dbReference type="NCBI Taxonomy" id="1440762"/>
    <lineage>
        <taxon>Bacteria</taxon>
        <taxon>Pseudomonadati</taxon>
        <taxon>Pseudomonadota</taxon>
        <taxon>Gammaproteobacteria</taxon>
        <taxon>Lysobacterales</taxon>
        <taxon>Rhodanobacteraceae</taxon>
        <taxon>Dyella</taxon>
    </lineage>
</organism>
<dbReference type="Pfam" id="PF26604">
    <property type="entry name" value="CBU_0592"/>
    <property type="match status" value="1"/>
</dbReference>
<feature type="domain" description="CBU-0592-like" evidence="2">
    <location>
        <begin position="6"/>
        <end position="83"/>
    </location>
</feature>
<dbReference type="PATRIC" id="fig|1440762.4.peg.3619"/>
<evidence type="ECO:0000313" key="4">
    <source>
        <dbReference type="Proteomes" id="UP000035481"/>
    </source>
</evidence>
<gene>
    <name evidence="3" type="ORF">Y882_03355</name>
</gene>
<feature type="transmembrane region" description="Helical" evidence="1">
    <location>
        <begin position="33"/>
        <end position="53"/>
    </location>
</feature>
<evidence type="ECO:0000259" key="2">
    <source>
        <dbReference type="Pfam" id="PF26604"/>
    </source>
</evidence>
<reference evidence="3 4" key="1">
    <citation type="journal article" date="2015" name="Antonie Van Leeuwenhoek">
        <title>A phylogenomic and molecular marker based taxonomic framework for the order Xanthomonadales: proposal to transfer the families Algiphilaceae and Solimonadaceae to the order Nevskiales ord. nov. and to create a new family within the order Xanthomonadales, the family Rhodanobacteraceae fam. nov., containing the genus Rhodanobacter and its closest relatives.</title>
        <authorList>
            <person name="Naushad S."/>
            <person name="Adeolu M."/>
            <person name="Wong S."/>
            <person name="Sohail M."/>
            <person name="Schellhorn H.E."/>
            <person name="Gupta R.S."/>
        </authorList>
    </citation>
    <scope>NUCLEOTIDE SEQUENCE [LARGE SCALE GENOMIC DNA]</scope>
    <source>
        <strain evidence="3 4">DSM 16301</strain>
    </source>
</reference>
<dbReference type="InterPro" id="IPR058058">
    <property type="entry name" value="CBU_0592-like"/>
</dbReference>
<dbReference type="NCBIfam" id="NF047864">
    <property type="entry name" value="CBU_0592_membra"/>
    <property type="match status" value="1"/>
</dbReference>
<protein>
    <submittedName>
        <fullName evidence="3">Membrane protein</fullName>
    </submittedName>
</protein>
<keyword evidence="1" id="KW-0472">Membrane</keyword>
<feature type="transmembrane region" description="Helical" evidence="1">
    <location>
        <begin position="59"/>
        <end position="77"/>
    </location>
</feature>
<dbReference type="EMBL" id="JPLA01000008">
    <property type="protein sequence ID" value="KLD65326.1"/>
    <property type="molecule type" value="Genomic_DNA"/>
</dbReference>
<dbReference type="OrthoDB" id="5957557at2"/>
<evidence type="ECO:0000256" key="1">
    <source>
        <dbReference type="SAM" id="Phobius"/>
    </source>
</evidence>